<comment type="caution">
    <text evidence="2">The sequence shown here is derived from an EMBL/GenBank/DDBJ whole genome shotgun (WGS) entry which is preliminary data.</text>
</comment>
<feature type="region of interest" description="Disordered" evidence="1">
    <location>
        <begin position="945"/>
        <end position="1176"/>
    </location>
</feature>
<feature type="compositionally biased region" description="Polar residues" evidence="1">
    <location>
        <begin position="811"/>
        <end position="822"/>
    </location>
</feature>
<reference evidence="2 3" key="1">
    <citation type="journal article" date="2020" name="Fungal Divers.">
        <title>Resolving the Mortierellaceae phylogeny through synthesis of multi-gene phylogenetics and phylogenomics.</title>
        <authorList>
            <person name="Vandepol N."/>
            <person name="Liber J."/>
            <person name="Desiro A."/>
            <person name="Na H."/>
            <person name="Kennedy M."/>
            <person name="Barry K."/>
            <person name="Grigoriev I.V."/>
            <person name="Miller A.N."/>
            <person name="O'Donnell K."/>
            <person name="Stajich J.E."/>
            <person name="Bonito G."/>
        </authorList>
    </citation>
    <scope>NUCLEOTIDE SEQUENCE [LARGE SCALE GENOMIC DNA]</scope>
    <source>
        <strain evidence="2 3">AD045</strain>
    </source>
</reference>
<dbReference type="SMART" id="SM00384">
    <property type="entry name" value="AT_hook"/>
    <property type="match status" value="3"/>
</dbReference>
<feature type="compositionally biased region" description="Basic and acidic residues" evidence="1">
    <location>
        <begin position="418"/>
        <end position="446"/>
    </location>
</feature>
<feature type="region of interest" description="Disordered" evidence="1">
    <location>
        <begin position="1"/>
        <end position="104"/>
    </location>
</feature>
<accession>A0ABQ7JZZ0</accession>
<feature type="compositionally biased region" description="Polar residues" evidence="1">
    <location>
        <begin position="33"/>
        <end position="50"/>
    </location>
</feature>
<feature type="compositionally biased region" description="Polar residues" evidence="1">
    <location>
        <begin position="81"/>
        <end position="97"/>
    </location>
</feature>
<feature type="region of interest" description="Disordered" evidence="1">
    <location>
        <begin position="356"/>
        <end position="475"/>
    </location>
</feature>
<feature type="compositionally biased region" description="Acidic residues" evidence="1">
    <location>
        <begin position="907"/>
        <end position="927"/>
    </location>
</feature>
<feature type="compositionally biased region" description="Basic and acidic residues" evidence="1">
    <location>
        <begin position="1004"/>
        <end position="1021"/>
    </location>
</feature>
<feature type="compositionally biased region" description="Acidic residues" evidence="1">
    <location>
        <begin position="796"/>
        <end position="805"/>
    </location>
</feature>
<feature type="compositionally biased region" description="Polar residues" evidence="1">
    <location>
        <begin position="1111"/>
        <end position="1133"/>
    </location>
</feature>
<feature type="compositionally biased region" description="Basic and acidic residues" evidence="1">
    <location>
        <begin position="1045"/>
        <end position="1055"/>
    </location>
</feature>
<protein>
    <recommendedName>
        <fullName evidence="4">Zn(2)-C6 fungal-type domain-containing protein</fullName>
    </recommendedName>
</protein>
<feature type="region of interest" description="Disordered" evidence="1">
    <location>
        <begin position="755"/>
        <end position="930"/>
    </location>
</feature>
<feature type="region of interest" description="Disordered" evidence="1">
    <location>
        <begin position="620"/>
        <end position="659"/>
    </location>
</feature>
<feature type="compositionally biased region" description="Acidic residues" evidence="1">
    <location>
        <begin position="763"/>
        <end position="776"/>
    </location>
</feature>
<feature type="compositionally biased region" description="Basic residues" evidence="1">
    <location>
        <begin position="447"/>
        <end position="459"/>
    </location>
</feature>
<gene>
    <name evidence="2" type="ORF">BGZ96_008588</name>
</gene>
<evidence type="ECO:0000313" key="3">
    <source>
        <dbReference type="Proteomes" id="UP001194696"/>
    </source>
</evidence>
<dbReference type="EMBL" id="JAAAIM010000488">
    <property type="protein sequence ID" value="KAG0287471.1"/>
    <property type="molecule type" value="Genomic_DNA"/>
</dbReference>
<evidence type="ECO:0008006" key="4">
    <source>
        <dbReference type="Google" id="ProtNLM"/>
    </source>
</evidence>
<feature type="compositionally biased region" description="Basic residues" evidence="1">
    <location>
        <begin position="373"/>
        <end position="382"/>
    </location>
</feature>
<sequence>MPPTNPRKTVPKRASRVEDDTQEQRPRTRRRLSTGSAESLEQESTTNDTPGSRIGHDKSTAEEEMPAAYSPRGAERRSRDPGSQQPPGNQHSPTQGQVDLIPSWITKRYTESPVAPPLPSVMAKKYRLWKDDLDFVAGRGLYWGTAAPRQAGWRLDSHQSAENGEEQVRVKRHKYPSCAPCLERGRQCSKERPICAQCRSKDGVASSSKDIPAVCSYPIDRAFMPDSERRYSRGMINPKRKKTLDTNLAVTLEHQYSGLYVSEDDNTLNEDGPSNNGIPTDGPSNDGSWKVGAQGEHDLDEEPEVAIRESARSEWLAKALFAEDEDREYYTTTIPKKLGPTWVVQEEGEAPVKIRRPMGRPRKVRTEEELVKVRRPVGRPRKVRTEDELVKVRRPVGRPRKLRTEEEPVKVRRPVGRSRKELAHHESDESHKRVESASQKGKDTKKAKLKAKLKVKSKAKSKDRDKDNGVPALRRREFSRQAMVKYLKDTTRKLNALSTWTEGPTTPTGYQEQEEIEVIVEDGVEDACRMETTTPVIPKYKQQIASTFRPWVAQKDEKVHLSVCVQEIISDFAYKLGRDSQLEDIQVKVDKLVAAQHGDKWEENFLEYLESRTSVESLSRKESSRKWRDSGAEDGPAESADESGLDPELSEDNNTSHGPQLWDELEELRRTTPSLGVGTVKELVNRTNFNFSKDGALELFEETHLDQEETGRRLSMSSLHTDSDSDSSDNSDTDLTTAGYGDKLMDSILRASKETPFRKVFDSDSETGLTDEEDTEILVRNSTRSVAGGSEAGSIDQDDDNDMPEIDFSPSILTQLSNSRFGSQPVFGQDDSSSHDDGFDGSAGPAMARSQVIQDASNESSEAEAEEANTESDSEQEKATAQKEDKMYKKEKGEKGEKEESEKDSDPNEDEHTQEDDYYDAFQDDDFSPSVLTQVSATRFGSAFKLNQDDSSSGEDDVLNNSSGRFLVQSQVVQDDSDDGSSEVQEDSSSSDSEQEEDDDEEKDSVATKDKMDNTTIKEDRVEDDDEREEGEVKEEDDGPESIELPEHLAERAIEESDEEMELVEEEDRAGAGDSTGTREQSRAGSEADMDVEPVEEYKATEALSEEDQGEPSQPIVTTVRATRFGSQFSASYNVDDDDESEEDGTFYGGTQSQVVYDDSTSEEENVQESSESDED</sequence>
<evidence type="ECO:0000313" key="2">
    <source>
        <dbReference type="EMBL" id="KAG0287471.1"/>
    </source>
</evidence>
<feature type="compositionally biased region" description="Acidic residues" evidence="1">
    <location>
        <begin position="1135"/>
        <end position="1145"/>
    </location>
</feature>
<feature type="region of interest" description="Disordered" evidence="1">
    <location>
        <begin position="263"/>
        <end position="285"/>
    </location>
</feature>
<dbReference type="InterPro" id="IPR017956">
    <property type="entry name" value="AT_hook_DNA-bd_motif"/>
</dbReference>
<feature type="compositionally biased region" description="Acidic residues" evidence="1">
    <location>
        <begin position="635"/>
        <end position="651"/>
    </location>
</feature>
<feature type="compositionally biased region" description="Basic and acidic residues" evidence="1">
    <location>
        <begin position="875"/>
        <end position="906"/>
    </location>
</feature>
<proteinExistence type="predicted"/>
<feature type="compositionally biased region" description="Acidic residues" evidence="1">
    <location>
        <begin position="1160"/>
        <end position="1176"/>
    </location>
</feature>
<organism evidence="2 3">
    <name type="scientific">Linnemannia gamsii</name>
    <dbReference type="NCBI Taxonomy" id="64522"/>
    <lineage>
        <taxon>Eukaryota</taxon>
        <taxon>Fungi</taxon>
        <taxon>Fungi incertae sedis</taxon>
        <taxon>Mucoromycota</taxon>
        <taxon>Mortierellomycotina</taxon>
        <taxon>Mortierellomycetes</taxon>
        <taxon>Mortierellales</taxon>
        <taxon>Mortierellaceae</taxon>
        <taxon>Linnemannia</taxon>
    </lineage>
</organism>
<feature type="region of interest" description="Disordered" evidence="1">
    <location>
        <begin position="708"/>
        <end position="741"/>
    </location>
</feature>
<feature type="compositionally biased region" description="Polar residues" evidence="1">
    <location>
        <begin position="272"/>
        <end position="285"/>
    </location>
</feature>
<feature type="compositionally biased region" description="Acidic residues" evidence="1">
    <location>
        <begin position="861"/>
        <end position="874"/>
    </location>
</feature>
<name>A0ABQ7JZZ0_9FUNG</name>
<feature type="compositionally biased region" description="Basic and acidic residues" evidence="1">
    <location>
        <begin position="460"/>
        <end position="475"/>
    </location>
</feature>
<keyword evidence="3" id="KW-1185">Reference proteome</keyword>
<evidence type="ECO:0000256" key="1">
    <source>
        <dbReference type="SAM" id="MobiDB-lite"/>
    </source>
</evidence>
<feature type="compositionally biased region" description="Acidic residues" evidence="1">
    <location>
        <begin position="993"/>
        <end position="1003"/>
    </location>
</feature>
<dbReference type="Proteomes" id="UP001194696">
    <property type="component" value="Unassembled WGS sequence"/>
</dbReference>
<feature type="compositionally biased region" description="Acidic residues" evidence="1">
    <location>
        <begin position="1056"/>
        <end position="1068"/>
    </location>
</feature>
<feature type="compositionally biased region" description="Basic residues" evidence="1">
    <location>
        <begin position="392"/>
        <end position="401"/>
    </location>
</feature>
<feature type="compositionally biased region" description="Basic and acidic residues" evidence="1">
    <location>
        <begin position="620"/>
        <end position="631"/>
    </location>
</feature>
<feature type="compositionally biased region" description="Basic and acidic residues" evidence="1">
    <location>
        <begin position="15"/>
        <end position="26"/>
    </location>
</feature>
<feature type="compositionally biased region" description="Acidic residues" evidence="1">
    <location>
        <begin position="1022"/>
        <end position="1041"/>
    </location>
</feature>
<feature type="compositionally biased region" description="Acidic residues" evidence="1">
    <location>
        <begin position="975"/>
        <end position="986"/>
    </location>
</feature>